<keyword evidence="3" id="KW-1185">Reference proteome</keyword>
<reference evidence="3" key="1">
    <citation type="submission" date="2010-08" db="EMBL/GenBank/DDBJ databases">
        <authorList>
            <consortium name="Caenorhabditis japonica Sequencing Consortium"/>
            <person name="Wilson R.K."/>
        </authorList>
    </citation>
    <scope>NUCLEOTIDE SEQUENCE [LARGE SCALE GENOMIC DNA]</scope>
    <source>
        <strain evidence="3">DF5081</strain>
    </source>
</reference>
<reference evidence="2" key="2">
    <citation type="submission" date="2022-06" db="UniProtKB">
        <authorList>
            <consortium name="EnsemblMetazoa"/>
        </authorList>
    </citation>
    <scope>IDENTIFICATION</scope>
    <source>
        <strain evidence="2">DF5081</strain>
    </source>
</reference>
<dbReference type="Proteomes" id="UP000005237">
    <property type="component" value="Unassembled WGS sequence"/>
</dbReference>
<protein>
    <submittedName>
        <fullName evidence="2">YccV-like domain-containing protein</fullName>
    </submittedName>
</protein>
<dbReference type="InterPro" id="IPR053189">
    <property type="entry name" value="Clp_protease_adapter_ClpF"/>
</dbReference>
<sequence>MDIRPEYIFIGIMILVPAQFLLSPSETGHLKYHLNSLIYTFKQYIPLWLSGSDENTEATEAITLDTETNPEGNGAYGMGQYTRQRAPNVEFRVGDVIYHENLNFRGVIIGWDEKTVAPAEFIKVAHGENKHYADQPNYAVLMDTRDRLTPQLTYVPQENIQRDKGTVIHPLISKFFDSFDENRQRYLMRPVYKMWYPDD</sequence>
<dbReference type="EnsemblMetazoa" id="CJA13779.2">
    <property type="protein sequence ID" value="CJA13779.2"/>
    <property type="gene ID" value="WBGene00132983"/>
</dbReference>
<dbReference type="PANTHER" id="PTHR48439">
    <property type="entry name" value="HEMIMETHYLATED DNA-BINDING DOMAIN-CONTAINING PROTEIN"/>
    <property type="match status" value="1"/>
</dbReference>
<organism evidence="2 3">
    <name type="scientific">Caenorhabditis japonica</name>
    <dbReference type="NCBI Taxonomy" id="281687"/>
    <lineage>
        <taxon>Eukaryota</taxon>
        <taxon>Metazoa</taxon>
        <taxon>Ecdysozoa</taxon>
        <taxon>Nematoda</taxon>
        <taxon>Chromadorea</taxon>
        <taxon>Rhabditida</taxon>
        <taxon>Rhabditina</taxon>
        <taxon>Rhabditomorpha</taxon>
        <taxon>Rhabditoidea</taxon>
        <taxon>Rhabditidae</taxon>
        <taxon>Peloderinae</taxon>
        <taxon>Caenorhabditis</taxon>
    </lineage>
</organism>
<dbReference type="Gene3D" id="2.30.30.390">
    <property type="entry name" value="Hemimethylated DNA-binding domain"/>
    <property type="match status" value="1"/>
</dbReference>
<dbReference type="PANTHER" id="PTHR48439:SF1">
    <property type="entry name" value="HEMIMETHYLATED DNA-BINDING DOMAIN-CONTAINING PROTEIN"/>
    <property type="match status" value="1"/>
</dbReference>
<dbReference type="InterPro" id="IPR011722">
    <property type="entry name" value="Hemimethylated_DNA-bd_dom"/>
</dbReference>
<dbReference type="Pfam" id="PF08755">
    <property type="entry name" value="YccV-like"/>
    <property type="match status" value="1"/>
</dbReference>
<dbReference type="OMA" id="WSEMPNY"/>
<dbReference type="GO" id="GO:0003677">
    <property type="term" value="F:DNA binding"/>
    <property type="evidence" value="ECO:0007669"/>
    <property type="project" value="InterPro"/>
</dbReference>
<dbReference type="AlphaFoldDB" id="A0A8R1I3Z3"/>
<proteinExistence type="predicted"/>
<accession>A0A8R1I3Z3</accession>
<evidence type="ECO:0000313" key="3">
    <source>
        <dbReference type="Proteomes" id="UP000005237"/>
    </source>
</evidence>
<name>A0A8R1I3Z3_CAEJA</name>
<feature type="domain" description="Hemimethylated DNA-binding" evidence="1">
    <location>
        <begin position="88"/>
        <end position="189"/>
    </location>
</feature>
<dbReference type="InterPro" id="IPR036623">
    <property type="entry name" value="Hemimethylated_DNA-bd_sf"/>
</dbReference>
<dbReference type="EnsemblMetazoa" id="CJA13779.1">
    <property type="protein sequence ID" value="CJA13779.1"/>
    <property type="gene ID" value="WBGene00132983"/>
</dbReference>
<dbReference type="SMART" id="SM00992">
    <property type="entry name" value="YccV-like"/>
    <property type="match status" value="1"/>
</dbReference>
<dbReference type="NCBIfam" id="TIGR02097">
    <property type="entry name" value="yccV"/>
    <property type="match status" value="1"/>
</dbReference>
<evidence type="ECO:0000313" key="2">
    <source>
        <dbReference type="EnsemblMetazoa" id="CJA13779.2"/>
    </source>
</evidence>
<dbReference type="SUPFAM" id="SSF141255">
    <property type="entry name" value="YccV-like"/>
    <property type="match status" value="1"/>
</dbReference>
<evidence type="ECO:0000259" key="1">
    <source>
        <dbReference type="SMART" id="SM00992"/>
    </source>
</evidence>